<name>A0A9X1L2E8_9BACT</name>
<dbReference type="InterPro" id="IPR036890">
    <property type="entry name" value="HATPase_C_sf"/>
</dbReference>
<dbReference type="SMART" id="SM00086">
    <property type="entry name" value="PAC"/>
    <property type="match status" value="2"/>
</dbReference>
<feature type="domain" description="PAS" evidence="8">
    <location>
        <begin position="25"/>
        <end position="96"/>
    </location>
</feature>
<keyword evidence="11" id="KW-1185">Reference proteome</keyword>
<dbReference type="InterPro" id="IPR003661">
    <property type="entry name" value="HisK_dim/P_dom"/>
</dbReference>
<evidence type="ECO:0000256" key="3">
    <source>
        <dbReference type="ARBA" id="ARBA00022553"/>
    </source>
</evidence>
<dbReference type="CDD" id="cd00130">
    <property type="entry name" value="PAS"/>
    <property type="match status" value="1"/>
</dbReference>
<evidence type="ECO:0000256" key="2">
    <source>
        <dbReference type="ARBA" id="ARBA00012438"/>
    </source>
</evidence>
<reference evidence="10" key="1">
    <citation type="submission" date="2021-09" db="EMBL/GenBank/DDBJ databases">
        <title>Fulvivirga sp. isolated from coastal sediment.</title>
        <authorList>
            <person name="Yu H."/>
        </authorList>
    </citation>
    <scope>NUCLEOTIDE SEQUENCE</scope>
    <source>
        <strain evidence="10">1062</strain>
    </source>
</reference>
<proteinExistence type="predicted"/>
<feature type="domain" description="PAC" evidence="9">
    <location>
        <begin position="100"/>
        <end position="152"/>
    </location>
</feature>
<dbReference type="SMART" id="SM00387">
    <property type="entry name" value="HATPase_c"/>
    <property type="match status" value="1"/>
</dbReference>
<dbReference type="InterPro" id="IPR000700">
    <property type="entry name" value="PAS-assoc_C"/>
</dbReference>
<dbReference type="InterPro" id="IPR000014">
    <property type="entry name" value="PAS"/>
</dbReference>
<sequence>MKVREEDLGERIARLEREKSALNDRLVHYEAAASGAREGLWDWDLIDNVVFVSSAWKEMLGIRAKETVPNNLWESLLHHDDRERAIANFKDFIQGNVDHYNQEFRLRHRNGEYRWILSKATAIRDADDKLIRVSGSHRDITEQKKAASALERSERKYRNLFQNSLVAMGTMRPDLTEILEGNEKFWTFLEVPANDRETFHFRDVLGKRQRKDLIELLKTDGAVENVELQLKLANGEERWVLINAVVYQEEETVDFVLKDITQTKENLIELQKVNFELDSFVYHASHDLRSPLRSILGLIDLYRMEDSEKLREECIEKIQLSVRRLDDLVVELLSISRNDRVNDPHEPISLMLEINNSITSYYNASDTSNLEITTQIFQPIPFISDPTRVRIILNNLISNAIKYRSFYKEKSTIDIFAEVTREKTVIRISDNGEGIESSKLPHIFDMFYRATEKSEGSGLGLYIVKKVADKLEATIDVESIELDGTTFTVTIPNSK</sequence>
<dbReference type="PROSITE" id="PS50113">
    <property type="entry name" value="PAC"/>
    <property type="match status" value="1"/>
</dbReference>
<feature type="domain" description="Histidine kinase" evidence="7">
    <location>
        <begin position="283"/>
        <end position="495"/>
    </location>
</feature>
<dbReference type="NCBIfam" id="TIGR00229">
    <property type="entry name" value="sensory_box"/>
    <property type="match status" value="1"/>
</dbReference>
<dbReference type="Pfam" id="PF08447">
    <property type="entry name" value="PAS_3"/>
    <property type="match status" value="1"/>
</dbReference>
<keyword evidence="6" id="KW-0175">Coiled coil</keyword>
<dbReference type="PROSITE" id="PS50112">
    <property type="entry name" value="PAS"/>
    <property type="match status" value="1"/>
</dbReference>
<evidence type="ECO:0000259" key="9">
    <source>
        <dbReference type="PROSITE" id="PS50113"/>
    </source>
</evidence>
<evidence type="ECO:0000259" key="8">
    <source>
        <dbReference type="PROSITE" id="PS50112"/>
    </source>
</evidence>
<dbReference type="InterPro" id="IPR013655">
    <property type="entry name" value="PAS_fold_3"/>
</dbReference>
<evidence type="ECO:0000256" key="6">
    <source>
        <dbReference type="SAM" id="Coils"/>
    </source>
</evidence>
<dbReference type="SMART" id="SM00091">
    <property type="entry name" value="PAS"/>
    <property type="match status" value="1"/>
</dbReference>
<dbReference type="EC" id="2.7.13.3" evidence="2"/>
<gene>
    <name evidence="10" type="ORF">LDX50_24760</name>
</gene>
<keyword evidence="4" id="KW-0808">Transferase</keyword>
<dbReference type="Proteomes" id="UP001139409">
    <property type="component" value="Unassembled WGS sequence"/>
</dbReference>
<dbReference type="InterPro" id="IPR003594">
    <property type="entry name" value="HATPase_dom"/>
</dbReference>
<evidence type="ECO:0000256" key="1">
    <source>
        <dbReference type="ARBA" id="ARBA00000085"/>
    </source>
</evidence>
<dbReference type="Gene3D" id="3.30.565.10">
    <property type="entry name" value="Histidine kinase-like ATPase, C-terminal domain"/>
    <property type="match status" value="1"/>
</dbReference>
<dbReference type="EMBL" id="JAIXNE010000005">
    <property type="protein sequence ID" value="MCA6078106.1"/>
    <property type="molecule type" value="Genomic_DNA"/>
</dbReference>
<dbReference type="InterPro" id="IPR052162">
    <property type="entry name" value="Sensor_kinase/Photoreceptor"/>
</dbReference>
<dbReference type="SMART" id="SM00388">
    <property type="entry name" value="HisKA"/>
    <property type="match status" value="1"/>
</dbReference>
<dbReference type="GO" id="GO:0000155">
    <property type="term" value="F:phosphorelay sensor kinase activity"/>
    <property type="evidence" value="ECO:0007669"/>
    <property type="project" value="InterPro"/>
</dbReference>
<comment type="catalytic activity">
    <reaction evidence="1">
        <text>ATP + protein L-histidine = ADP + protein N-phospho-L-histidine.</text>
        <dbReference type="EC" id="2.7.13.3"/>
    </reaction>
</comment>
<evidence type="ECO:0000259" key="7">
    <source>
        <dbReference type="PROSITE" id="PS50109"/>
    </source>
</evidence>
<dbReference type="SUPFAM" id="SSF55785">
    <property type="entry name" value="PYP-like sensor domain (PAS domain)"/>
    <property type="match status" value="2"/>
</dbReference>
<dbReference type="CDD" id="cd00075">
    <property type="entry name" value="HATPase"/>
    <property type="match status" value="1"/>
</dbReference>
<evidence type="ECO:0000256" key="5">
    <source>
        <dbReference type="ARBA" id="ARBA00022777"/>
    </source>
</evidence>
<dbReference type="PROSITE" id="PS50109">
    <property type="entry name" value="HIS_KIN"/>
    <property type="match status" value="1"/>
</dbReference>
<evidence type="ECO:0000313" key="11">
    <source>
        <dbReference type="Proteomes" id="UP001139409"/>
    </source>
</evidence>
<dbReference type="Gene3D" id="3.30.450.20">
    <property type="entry name" value="PAS domain"/>
    <property type="match status" value="2"/>
</dbReference>
<dbReference type="CDD" id="cd00082">
    <property type="entry name" value="HisKA"/>
    <property type="match status" value="1"/>
</dbReference>
<dbReference type="Pfam" id="PF13426">
    <property type="entry name" value="PAS_9"/>
    <property type="match status" value="1"/>
</dbReference>
<dbReference type="SUPFAM" id="SSF47384">
    <property type="entry name" value="Homodimeric domain of signal transducing histidine kinase"/>
    <property type="match status" value="1"/>
</dbReference>
<feature type="coiled-coil region" evidence="6">
    <location>
        <begin position="5"/>
        <end position="32"/>
    </location>
</feature>
<accession>A0A9X1L2E8</accession>
<dbReference type="InterPro" id="IPR035965">
    <property type="entry name" value="PAS-like_dom_sf"/>
</dbReference>
<keyword evidence="5" id="KW-0418">Kinase</keyword>
<keyword evidence="3" id="KW-0597">Phosphoprotein</keyword>
<dbReference type="RefSeq" id="WP_225698962.1">
    <property type="nucleotide sequence ID" value="NZ_JAIXNE010000005.1"/>
</dbReference>
<dbReference type="Pfam" id="PF00512">
    <property type="entry name" value="HisKA"/>
    <property type="match status" value="1"/>
</dbReference>
<dbReference type="PANTHER" id="PTHR43304:SF1">
    <property type="entry name" value="PAC DOMAIN-CONTAINING PROTEIN"/>
    <property type="match status" value="1"/>
</dbReference>
<dbReference type="Pfam" id="PF02518">
    <property type="entry name" value="HATPase_c"/>
    <property type="match status" value="1"/>
</dbReference>
<organism evidence="10 11">
    <name type="scientific">Fulvivirga sedimenti</name>
    <dbReference type="NCBI Taxonomy" id="2879465"/>
    <lineage>
        <taxon>Bacteria</taxon>
        <taxon>Pseudomonadati</taxon>
        <taxon>Bacteroidota</taxon>
        <taxon>Cytophagia</taxon>
        <taxon>Cytophagales</taxon>
        <taxon>Fulvivirgaceae</taxon>
        <taxon>Fulvivirga</taxon>
    </lineage>
</organism>
<dbReference type="Gene3D" id="1.10.287.130">
    <property type="match status" value="1"/>
</dbReference>
<evidence type="ECO:0000256" key="4">
    <source>
        <dbReference type="ARBA" id="ARBA00022679"/>
    </source>
</evidence>
<dbReference type="AlphaFoldDB" id="A0A9X1L2E8"/>
<dbReference type="InterPro" id="IPR036097">
    <property type="entry name" value="HisK_dim/P_sf"/>
</dbReference>
<dbReference type="InterPro" id="IPR005467">
    <property type="entry name" value="His_kinase_dom"/>
</dbReference>
<dbReference type="PANTHER" id="PTHR43304">
    <property type="entry name" value="PHYTOCHROME-LIKE PROTEIN CPH1"/>
    <property type="match status" value="1"/>
</dbReference>
<dbReference type="PRINTS" id="PR00344">
    <property type="entry name" value="BCTRLSENSOR"/>
</dbReference>
<protein>
    <recommendedName>
        <fullName evidence="2">histidine kinase</fullName>
        <ecNumber evidence="2">2.7.13.3</ecNumber>
    </recommendedName>
</protein>
<dbReference type="InterPro" id="IPR004358">
    <property type="entry name" value="Sig_transdc_His_kin-like_C"/>
</dbReference>
<dbReference type="SUPFAM" id="SSF55874">
    <property type="entry name" value="ATPase domain of HSP90 chaperone/DNA topoisomerase II/histidine kinase"/>
    <property type="match status" value="1"/>
</dbReference>
<dbReference type="InterPro" id="IPR001610">
    <property type="entry name" value="PAC"/>
</dbReference>
<evidence type="ECO:0000313" key="10">
    <source>
        <dbReference type="EMBL" id="MCA6078106.1"/>
    </source>
</evidence>
<comment type="caution">
    <text evidence="10">The sequence shown here is derived from an EMBL/GenBank/DDBJ whole genome shotgun (WGS) entry which is preliminary data.</text>
</comment>